<keyword evidence="11 15" id="KW-0066">ATP synthesis</keyword>
<keyword evidence="4 15" id="KW-1003">Cell membrane</keyword>
<protein>
    <recommendedName>
        <fullName evidence="15">ATP synthase subunit b</fullName>
    </recommendedName>
    <alternativeName>
        <fullName evidence="15">ATP synthase F(0) sector subunit b</fullName>
    </alternativeName>
    <alternativeName>
        <fullName evidence="15">ATPase subunit I</fullName>
    </alternativeName>
    <alternativeName>
        <fullName evidence="15">F-type ATPase subunit b</fullName>
        <shortName evidence="15">F-ATPase subunit b</shortName>
    </alternativeName>
</protein>
<dbReference type="GO" id="GO:0046961">
    <property type="term" value="F:proton-transporting ATPase activity, rotational mechanism"/>
    <property type="evidence" value="ECO:0007669"/>
    <property type="project" value="TreeGrafter"/>
</dbReference>
<keyword evidence="8 15" id="KW-1133">Transmembrane helix</keyword>
<keyword evidence="9 15" id="KW-0406">Ion transport</keyword>
<dbReference type="CDD" id="cd06503">
    <property type="entry name" value="ATP-synt_Fo_b"/>
    <property type="match status" value="1"/>
</dbReference>
<evidence type="ECO:0000256" key="3">
    <source>
        <dbReference type="ARBA" id="ARBA00022448"/>
    </source>
</evidence>
<feature type="transmembrane region" description="Helical" evidence="15">
    <location>
        <begin position="6"/>
        <end position="22"/>
    </location>
</feature>
<dbReference type="AlphaFoldDB" id="A0A6B8KGG6"/>
<dbReference type="GO" id="GO:0045259">
    <property type="term" value="C:proton-transporting ATP synthase complex"/>
    <property type="evidence" value="ECO:0007669"/>
    <property type="project" value="UniProtKB-KW"/>
</dbReference>
<dbReference type="RefSeq" id="WP_136495801.1">
    <property type="nucleotide sequence ID" value="NZ_CP046052.1"/>
</dbReference>
<feature type="coiled-coil region" evidence="16">
    <location>
        <begin position="38"/>
        <end position="105"/>
    </location>
</feature>
<dbReference type="Proteomes" id="UP000309061">
    <property type="component" value="Chromosome"/>
</dbReference>
<evidence type="ECO:0000256" key="5">
    <source>
        <dbReference type="ARBA" id="ARBA00022547"/>
    </source>
</evidence>
<evidence type="ECO:0000256" key="1">
    <source>
        <dbReference type="ARBA" id="ARBA00004377"/>
    </source>
</evidence>
<evidence type="ECO:0000256" key="6">
    <source>
        <dbReference type="ARBA" id="ARBA00022692"/>
    </source>
</evidence>
<dbReference type="InterPro" id="IPR017707">
    <property type="entry name" value="Alt_ATP_synth_F0_bsu"/>
</dbReference>
<organism evidence="17 18">
    <name type="scientific">Methylocystis heyeri</name>
    <dbReference type="NCBI Taxonomy" id="391905"/>
    <lineage>
        <taxon>Bacteria</taxon>
        <taxon>Pseudomonadati</taxon>
        <taxon>Pseudomonadota</taxon>
        <taxon>Alphaproteobacteria</taxon>
        <taxon>Hyphomicrobiales</taxon>
        <taxon>Methylocystaceae</taxon>
        <taxon>Methylocystis</taxon>
    </lineage>
</organism>
<keyword evidence="18" id="KW-1185">Reference proteome</keyword>
<keyword evidence="10 15" id="KW-0472">Membrane</keyword>
<dbReference type="GO" id="GO:0005886">
    <property type="term" value="C:plasma membrane"/>
    <property type="evidence" value="ECO:0007669"/>
    <property type="project" value="UniProtKB-SubCell"/>
</dbReference>
<dbReference type="Pfam" id="PF00430">
    <property type="entry name" value="ATP-synt_B"/>
    <property type="match status" value="1"/>
</dbReference>
<dbReference type="InterPro" id="IPR050059">
    <property type="entry name" value="ATP_synthase_B_chain"/>
</dbReference>
<dbReference type="GO" id="GO:0046933">
    <property type="term" value="F:proton-transporting ATP synthase activity, rotational mechanism"/>
    <property type="evidence" value="ECO:0007669"/>
    <property type="project" value="UniProtKB-UniRule"/>
</dbReference>
<comment type="subcellular location">
    <subcellularLocation>
        <location evidence="1">Cell inner membrane</location>
        <topology evidence="1">Single-pass membrane protein</topology>
    </subcellularLocation>
    <subcellularLocation>
        <location evidence="15">Cell membrane</location>
        <topology evidence="15">Single-pass membrane protein</topology>
    </subcellularLocation>
</comment>
<evidence type="ECO:0000313" key="17">
    <source>
        <dbReference type="EMBL" id="QGM45520.1"/>
    </source>
</evidence>
<comment type="function">
    <text evidence="12 15">F(1)F(0) ATP synthase produces ATP from ADP in the presence of a proton or sodium gradient. F-type ATPases consist of two structural domains, F(1) containing the extramembraneous catalytic core and F(0) containing the membrane proton channel, linked together by a central stalk and a peripheral stalk. During catalysis, ATP synthesis in the catalytic domain of F(1) is coupled via a rotary mechanism of the central stalk subunits to proton translocation.</text>
</comment>
<evidence type="ECO:0000256" key="12">
    <source>
        <dbReference type="ARBA" id="ARBA00025198"/>
    </source>
</evidence>
<evidence type="ECO:0000256" key="13">
    <source>
        <dbReference type="ARBA" id="ARBA00025614"/>
    </source>
</evidence>
<evidence type="ECO:0000256" key="4">
    <source>
        <dbReference type="ARBA" id="ARBA00022475"/>
    </source>
</evidence>
<sequence length="259" mass="28978">MLIDWFTVGAQAINFLILVWLLKRFLYKPILDAIDARERRVAQQLSDAEAKMAQAQKQRDDFLERNAAFDRERETLIAEAEEKAKAESRKIMEDARKAAELLRAQRYRALEDETRNIGGLIRDRAKDEVFAVARKALQDLAGDSLERRMVEAFLRRLADLPQAQRASLEACLRSDGAPLVRSAFQLPPDQRAAIEAAIQKEFSAKTAVRFQTAPDLIAGVELVAGGLKAGWSVSDYLASMEDDLASLQSEKMKLGAETA</sequence>
<reference evidence="17 18" key="1">
    <citation type="submission" date="2019-11" db="EMBL/GenBank/DDBJ databases">
        <title>The genome sequence of Methylocystis heyeri.</title>
        <authorList>
            <person name="Oshkin I.Y."/>
            <person name="Miroshnikov K."/>
            <person name="Dedysh S.N."/>
        </authorList>
    </citation>
    <scope>NUCLEOTIDE SEQUENCE [LARGE SCALE GENOMIC DNA]</scope>
    <source>
        <strain evidence="17 18">H2</strain>
    </source>
</reference>
<accession>A0A6B8KGG6</accession>
<evidence type="ECO:0000256" key="10">
    <source>
        <dbReference type="ARBA" id="ARBA00023136"/>
    </source>
</evidence>
<evidence type="ECO:0000313" key="18">
    <source>
        <dbReference type="Proteomes" id="UP000309061"/>
    </source>
</evidence>
<evidence type="ECO:0000256" key="7">
    <source>
        <dbReference type="ARBA" id="ARBA00022781"/>
    </source>
</evidence>
<proteinExistence type="inferred from homology"/>
<evidence type="ECO:0000256" key="11">
    <source>
        <dbReference type="ARBA" id="ARBA00023310"/>
    </source>
</evidence>
<comment type="subunit">
    <text evidence="14 15">F-type ATPases have 2 components, F(1) - the catalytic core - and F(0) - the membrane proton channel. F(1) has five subunits: alpha(3), beta(3), gamma(1), delta(1), epsilon(1). F(0) has three main subunits: a(1), b(2) and c(10-14). The alpha and beta chains form an alternating ring which encloses part of the gamma chain. F(1) is attached to F(0) by a central stalk formed by the gamma and epsilon chains, while a peripheral stalk is formed by the delta and b chains.</text>
</comment>
<evidence type="ECO:0000256" key="14">
    <source>
        <dbReference type="ARBA" id="ARBA00025830"/>
    </source>
</evidence>
<dbReference type="OrthoDB" id="466272at2"/>
<keyword evidence="7 15" id="KW-0375">Hydrogen ion transport</keyword>
<keyword evidence="6 15" id="KW-0812">Transmembrane</keyword>
<evidence type="ECO:0000256" key="15">
    <source>
        <dbReference type="HAMAP-Rule" id="MF_01398"/>
    </source>
</evidence>
<comment type="similarity">
    <text evidence="2 15">Belongs to the ATPase B chain family.</text>
</comment>
<evidence type="ECO:0000256" key="8">
    <source>
        <dbReference type="ARBA" id="ARBA00022989"/>
    </source>
</evidence>
<dbReference type="InterPro" id="IPR002146">
    <property type="entry name" value="ATP_synth_b/b'su_bac/chlpt"/>
</dbReference>
<dbReference type="HAMAP" id="MF_01398">
    <property type="entry name" value="ATP_synth_b_bprime"/>
    <property type="match status" value="1"/>
</dbReference>
<dbReference type="KEGG" id="mhey:H2LOC_007310"/>
<keyword evidence="3 15" id="KW-0813">Transport</keyword>
<name>A0A6B8KGG6_9HYPH</name>
<dbReference type="InterPro" id="IPR000711">
    <property type="entry name" value="ATPase_OSCP/dsu"/>
</dbReference>
<evidence type="ECO:0000256" key="9">
    <source>
        <dbReference type="ARBA" id="ARBA00023065"/>
    </source>
</evidence>
<evidence type="ECO:0000256" key="16">
    <source>
        <dbReference type="SAM" id="Coils"/>
    </source>
</evidence>
<dbReference type="PANTHER" id="PTHR33445:SF2">
    <property type="entry name" value="ATP SYNTHASE SUBUNIT B', CHLOROPLASTIC"/>
    <property type="match status" value="1"/>
</dbReference>
<gene>
    <name evidence="15" type="primary">atpF</name>
    <name evidence="17" type="ORF">H2LOC_007310</name>
</gene>
<keyword evidence="5 15" id="KW-0138">CF(0)</keyword>
<dbReference type="Pfam" id="PF00213">
    <property type="entry name" value="OSCP"/>
    <property type="match status" value="1"/>
</dbReference>
<evidence type="ECO:0000256" key="2">
    <source>
        <dbReference type="ARBA" id="ARBA00005513"/>
    </source>
</evidence>
<dbReference type="NCBIfam" id="TIGR03321">
    <property type="entry name" value="alt_F1F0_F0_B"/>
    <property type="match status" value="1"/>
</dbReference>
<dbReference type="EMBL" id="CP046052">
    <property type="protein sequence ID" value="QGM45520.1"/>
    <property type="molecule type" value="Genomic_DNA"/>
</dbReference>
<keyword evidence="16" id="KW-0175">Coiled coil</keyword>
<comment type="function">
    <text evidence="13">Component of the F(0) channel, it forms part of the peripheral stalk, linking F(1) to F(0). The b'-subunit is a diverged and duplicated form of b found in plants and photosynthetic bacteria.</text>
</comment>
<dbReference type="PANTHER" id="PTHR33445">
    <property type="entry name" value="ATP SYNTHASE SUBUNIT B', CHLOROPLASTIC"/>
    <property type="match status" value="1"/>
</dbReference>